<gene>
    <name evidence="3" type="ORF">DMC30DRAFT_271846</name>
</gene>
<evidence type="ECO:0000256" key="2">
    <source>
        <dbReference type="SAM" id="SignalP"/>
    </source>
</evidence>
<dbReference type="EMBL" id="SOZI01000076">
    <property type="protein sequence ID" value="TNY20116.1"/>
    <property type="molecule type" value="Genomic_DNA"/>
</dbReference>
<feature type="compositionally biased region" description="Low complexity" evidence="1">
    <location>
        <begin position="90"/>
        <end position="107"/>
    </location>
</feature>
<protein>
    <submittedName>
        <fullName evidence="3">Uncharacterized protein</fullName>
    </submittedName>
</protein>
<dbReference type="Proteomes" id="UP000311382">
    <property type="component" value="Unassembled WGS sequence"/>
</dbReference>
<organism evidence="3 4">
    <name type="scientific">Rhodotorula diobovata</name>
    <dbReference type="NCBI Taxonomy" id="5288"/>
    <lineage>
        <taxon>Eukaryota</taxon>
        <taxon>Fungi</taxon>
        <taxon>Dikarya</taxon>
        <taxon>Basidiomycota</taxon>
        <taxon>Pucciniomycotina</taxon>
        <taxon>Microbotryomycetes</taxon>
        <taxon>Sporidiobolales</taxon>
        <taxon>Sporidiobolaceae</taxon>
        <taxon>Rhodotorula</taxon>
    </lineage>
</organism>
<feature type="compositionally biased region" description="Low complexity" evidence="1">
    <location>
        <begin position="71"/>
        <end position="83"/>
    </location>
</feature>
<accession>A0A5C5FUY5</accession>
<comment type="caution">
    <text evidence="3">The sequence shown here is derived from an EMBL/GenBank/DDBJ whole genome shotgun (WGS) entry which is preliminary data.</text>
</comment>
<evidence type="ECO:0000313" key="3">
    <source>
        <dbReference type="EMBL" id="TNY20116.1"/>
    </source>
</evidence>
<sequence length="194" mass="19532">MPTPRRASPWRLAALVALAALVCSVARAQEELQLDDAGNTIAVSIVTDANGDPLQTLVLSTLTTDAPVAEETTTTTTADVADPVADDTPTETTTLPTTTAAATTTEAGPVDVGQPGNVLTPASRCTTAGCPVAPTTYTQGGVIVTWYATTPATPQPQVTSSGVILGVGSCACPSLLLLLPPFPPPPPALSSVTN</sequence>
<feature type="signal peptide" evidence="2">
    <location>
        <begin position="1"/>
        <end position="28"/>
    </location>
</feature>
<dbReference type="AlphaFoldDB" id="A0A5C5FUY5"/>
<evidence type="ECO:0000313" key="4">
    <source>
        <dbReference type="Proteomes" id="UP000311382"/>
    </source>
</evidence>
<feature type="region of interest" description="Disordered" evidence="1">
    <location>
        <begin position="71"/>
        <end position="116"/>
    </location>
</feature>
<keyword evidence="2" id="KW-0732">Signal</keyword>
<name>A0A5C5FUY5_9BASI</name>
<evidence type="ECO:0000256" key="1">
    <source>
        <dbReference type="SAM" id="MobiDB-lite"/>
    </source>
</evidence>
<proteinExistence type="predicted"/>
<reference evidence="3 4" key="1">
    <citation type="submission" date="2019-03" db="EMBL/GenBank/DDBJ databases">
        <title>Rhodosporidium diobovatum UCD-FST 08-225 genome sequencing, assembly, and annotation.</title>
        <authorList>
            <person name="Fakankun I.U."/>
            <person name="Fristensky B."/>
            <person name="Levin D.B."/>
        </authorList>
    </citation>
    <scope>NUCLEOTIDE SEQUENCE [LARGE SCALE GENOMIC DNA]</scope>
    <source>
        <strain evidence="3 4">UCD-FST 08-225</strain>
    </source>
</reference>
<dbReference type="OrthoDB" id="2529897at2759"/>
<keyword evidence="4" id="KW-1185">Reference proteome</keyword>
<feature type="chain" id="PRO_5023054025" evidence="2">
    <location>
        <begin position="29"/>
        <end position="194"/>
    </location>
</feature>